<evidence type="ECO:0000256" key="1">
    <source>
        <dbReference type="SAM" id="MobiDB-lite"/>
    </source>
</evidence>
<evidence type="ECO:0000313" key="2">
    <source>
        <dbReference type="EMBL" id="GGH91646.1"/>
    </source>
</evidence>
<organism evidence="2 3">
    <name type="scientific">Hymenobacter frigidus</name>
    <dbReference type="NCBI Taxonomy" id="1524095"/>
    <lineage>
        <taxon>Bacteria</taxon>
        <taxon>Pseudomonadati</taxon>
        <taxon>Bacteroidota</taxon>
        <taxon>Cytophagia</taxon>
        <taxon>Cytophagales</taxon>
        <taxon>Hymenobacteraceae</taxon>
        <taxon>Hymenobacter</taxon>
    </lineage>
</organism>
<name>A0ABQ2ALR3_9BACT</name>
<evidence type="ECO:0000313" key="3">
    <source>
        <dbReference type="Proteomes" id="UP000637774"/>
    </source>
</evidence>
<reference evidence="3" key="1">
    <citation type="journal article" date="2019" name="Int. J. Syst. Evol. Microbiol.">
        <title>The Global Catalogue of Microorganisms (GCM) 10K type strain sequencing project: providing services to taxonomists for standard genome sequencing and annotation.</title>
        <authorList>
            <consortium name="The Broad Institute Genomics Platform"/>
            <consortium name="The Broad Institute Genome Sequencing Center for Infectious Disease"/>
            <person name="Wu L."/>
            <person name="Ma J."/>
        </authorList>
    </citation>
    <scope>NUCLEOTIDE SEQUENCE [LARGE SCALE GENOMIC DNA]</scope>
    <source>
        <strain evidence="3">CGMCC 1.14966</strain>
    </source>
</reference>
<keyword evidence="3" id="KW-1185">Reference proteome</keyword>
<proteinExistence type="predicted"/>
<dbReference type="EMBL" id="BMGY01000080">
    <property type="protein sequence ID" value="GGH91646.1"/>
    <property type="molecule type" value="Genomic_DNA"/>
</dbReference>
<dbReference type="Proteomes" id="UP000637774">
    <property type="component" value="Unassembled WGS sequence"/>
</dbReference>
<protein>
    <submittedName>
        <fullName evidence="2">Uncharacterized protein</fullName>
    </submittedName>
</protein>
<accession>A0ABQ2ALR3</accession>
<comment type="caution">
    <text evidence="2">The sequence shown here is derived from an EMBL/GenBank/DDBJ whole genome shotgun (WGS) entry which is preliminary data.</text>
</comment>
<feature type="region of interest" description="Disordered" evidence="1">
    <location>
        <begin position="1"/>
        <end position="22"/>
    </location>
</feature>
<gene>
    <name evidence="2" type="ORF">GCM10011495_40220</name>
</gene>
<sequence>MHQQVELEFPEHIAPRGPAQAGEVTLHSGVGIRQRLRNQQRRSMSKRNALWTGVIIRQRQKDL</sequence>